<dbReference type="InterPro" id="IPR043216">
    <property type="entry name" value="PAP-like"/>
</dbReference>
<sequence length="289" mass="31589">MDEPPAFRGEPAHGASESSSWGQILKKHMYDWLALILLAVGLVFLDTFGRPFHRYVLPEELRQLRYPLLANSVPAWAIPAYTLLLPLVVFGAFFAVKKDKRDFHNAFMGLMACLILTSVATDSVKLAAGRLRPDFSSRCFPNGQESFSVPGEPACTGLASDVIEGRKSFPSGHSSLSFAGLGYLALYLGGKSGTFRGRFQLPTYVPFFLPLIGATVVAVSRVRDYWHHWQDVTVGSLLGFGLACFCYLQLYPPLTSAAAARPFVGQSLSRSDHHMIRPSGDIEIGDSAG</sequence>
<feature type="transmembrane region" description="Helical" evidence="6">
    <location>
        <begin position="201"/>
        <end position="220"/>
    </location>
</feature>
<dbReference type="Gene3D" id="1.20.144.10">
    <property type="entry name" value="Phosphatidic acid phosphatase type 2/haloperoxidase"/>
    <property type="match status" value="1"/>
</dbReference>
<evidence type="ECO:0000256" key="2">
    <source>
        <dbReference type="ARBA" id="ARBA00008816"/>
    </source>
</evidence>
<comment type="similarity">
    <text evidence="2">Belongs to the PA-phosphatase related phosphoesterase family.</text>
</comment>
<evidence type="ECO:0000313" key="9">
    <source>
        <dbReference type="Proteomes" id="UP000054558"/>
    </source>
</evidence>
<dbReference type="GO" id="GO:0016020">
    <property type="term" value="C:membrane"/>
    <property type="evidence" value="ECO:0000318"/>
    <property type="project" value="GO_Central"/>
</dbReference>
<dbReference type="OrthoDB" id="10030083at2759"/>
<dbReference type="InterPro" id="IPR000326">
    <property type="entry name" value="PAP2/HPO"/>
</dbReference>
<dbReference type="PANTHER" id="PTHR10165:SF203">
    <property type="entry name" value="LIPID PHOSPHATE PHOSPHATASE 3, CHLOROPLASTIC-RELATED"/>
    <property type="match status" value="1"/>
</dbReference>
<organism evidence="8 9">
    <name type="scientific">Klebsormidium nitens</name>
    <name type="common">Green alga</name>
    <name type="synonym">Ulothrix nitens</name>
    <dbReference type="NCBI Taxonomy" id="105231"/>
    <lineage>
        <taxon>Eukaryota</taxon>
        <taxon>Viridiplantae</taxon>
        <taxon>Streptophyta</taxon>
        <taxon>Klebsormidiophyceae</taxon>
        <taxon>Klebsormidiales</taxon>
        <taxon>Klebsormidiaceae</taxon>
        <taxon>Klebsormidium</taxon>
    </lineage>
</organism>
<dbReference type="InterPro" id="IPR036938">
    <property type="entry name" value="PAP2/HPO_sf"/>
</dbReference>
<name>A0A1Y1I212_KLENI</name>
<dbReference type="Proteomes" id="UP000054558">
    <property type="component" value="Unassembled WGS sequence"/>
</dbReference>
<keyword evidence="5 6" id="KW-0472">Membrane</keyword>
<dbReference type="SMART" id="SM00014">
    <property type="entry name" value="acidPPc"/>
    <property type="match status" value="1"/>
</dbReference>
<keyword evidence="3 6" id="KW-0812">Transmembrane</keyword>
<proteinExistence type="inferred from homology"/>
<dbReference type="GO" id="GO:0006644">
    <property type="term" value="P:phospholipid metabolic process"/>
    <property type="evidence" value="ECO:0000318"/>
    <property type="project" value="GO_Central"/>
</dbReference>
<dbReference type="GO" id="GO:0046839">
    <property type="term" value="P:phospholipid dephosphorylation"/>
    <property type="evidence" value="ECO:0000318"/>
    <property type="project" value="GO_Central"/>
</dbReference>
<keyword evidence="4 6" id="KW-1133">Transmembrane helix</keyword>
<feature type="transmembrane region" description="Helical" evidence="6">
    <location>
        <begin position="73"/>
        <end position="96"/>
    </location>
</feature>
<evidence type="ECO:0000256" key="4">
    <source>
        <dbReference type="ARBA" id="ARBA00022989"/>
    </source>
</evidence>
<dbReference type="OMA" id="GKEESKW"/>
<dbReference type="Pfam" id="PF01569">
    <property type="entry name" value="PAP2"/>
    <property type="match status" value="1"/>
</dbReference>
<evidence type="ECO:0000256" key="5">
    <source>
        <dbReference type="ARBA" id="ARBA00023136"/>
    </source>
</evidence>
<dbReference type="PANTHER" id="PTHR10165">
    <property type="entry name" value="LIPID PHOSPHATE PHOSPHATASE"/>
    <property type="match status" value="1"/>
</dbReference>
<accession>A0A1Y1I212</accession>
<evidence type="ECO:0000256" key="3">
    <source>
        <dbReference type="ARBA" id="ARBA00022692"/>
    </source>
</evidence>
<evidence type="ECO:0000256" key="1">
    <source>
        <dbReference type="ARBA" id="ARBA00004141"/>
    </source>
</evidence>
<feature type="transmembrane region" description="Helical" evidence="6">
    <location>
        <begin position="103"/>
        <end position="121"/>
    </location>
</feature>
<evidence type="ECO:0000259" key="7">
    <source>
        <dbReference type="SMART" id="SM00014"/>
    </source>
</evidence>
<comment type="subcellular location">
    <subcellularLocation>
        <location evidence="1">Membrane</location>
        <topology evidence="1">Multi-pass membrane protein</topology>
    </subcellularLocation>
</comment>
<dbReference type="EMBL" id="DF237163">
    <property type="protein sequence ID" value="GAQ84954.1"/>
    <property type="molecule type" value="Genomic_DNA"/>
</dbReference>
<feature type="transmembrane region" description="Helical" evidence="6">
    <location>
        <begin position="32"/>
        <end position="53"/>
    </location>
</feature>
<reference evidence="8 9" key="1">
    <citation type="journal article" date="2014" name="Nat. Commun.">
        <title>Klebsormidium flaccidum genome reveals primary factors for plant terrestrial adaptation.</title>
        <authorList>
            <person name="Hori K."/>
            <person name="Maruyama F."/>
            <person name="Fujisawa T."/>
            <person name="Togashi T."/>
            <person name="Yamamoto N."/>
            <person name="Seo M."/>
            <person name="Sato S."/>
            <person name="Yamada T."/>
            <person name="Mori H."/>
            <person name="Tajima N."/>
            <person name="Moriyama T."/>
            <person name="Ikeuchi M."/>
            <person name="Watanabe M."/>
            <person name="Wada H."/>
            <person name="Kobayashi K."/>
            <person name="Saito M."/>
            <person name="Masuda T."/>
            <person name="Sasaki-Sekimoto Y."/>
            <person name="Mashiguchi K."/>
            <person name="Awai K."/>
            <person name="Shimojima M."/>
            <person name="Masuda S."/>
            <person name="Iwai M."/>
            <person name="Nobusawa T."/>
            <person name="Narise T."/>
            <person name="Kondo S."/>
            <person name="Saito H."/>
            <person name="Sato R."/>
            <person name="Murakawa M."/>
            <person name="Ihara Y."/>
            <person name="Oshima-Yamada Y."/>
            <person name="Ohtaka K."/>
            <person name="Satoh M."/>
            <person name="Sonobe K."/>
            <person name="Ishii M."/>
            <person name="Ohtani R."/>
            <person name="Kanamori-Sato M."/>
            <person name="Honoki R."/>
            <person name="Miyazaki D."/>
            <person name="Mochizuki H."/>
            <person name="Umetsu J."/>
            <person name="Higashi K."/>
            <person name="Shibata D."/>
            <person name="Kamiya Y."/>
            <person name="Sato N."/>
            <person name="Nakamura Y."/>
            <person name="Tabata S."/>
            <person name="Ida S."/>
            <person name="Kurokawa K."/>
            <person name="Ohta H."/>
        </authorList>
    </citation>
    <scope>NUCLEOTIDE SEQUENCE [LARGE SCALE GENOMIC DNA]</scope>
    <source>
        <strain evidence="8 9">NIES-2285</strain>
    </source>
</reference>
<dbReference type="GO" id="GO:0008195">
    <property type="term" value="F:phosphatidate phosphatase activity"/>
    <property type="evidence" value="ECO:0000318"/>
    <property type="project" value="GO_Central"/>
</dbReference>
<feature type="transmembrane region" description="Helical" evidence="6">
    <location>
        <begin position="232"/>
        <end position="251"/>
    </location>
</feature>
<dbReference type="STRING" id="105231.A0A1Y1I212"/>
<dbReference type="AlphaFoldDB" id="A0A1Y1I212"/>
<gene>
    <name evidence="8" type="ORF">KFL_002140080</name>
</gene>
<dbReference type="SUPFAM" id="SSF48317">
    <property type="entry name" value="Acid phosphatase/Vanadium-dependent haloperoxidase"/>
    <property type="match status" value="1"/>
</dbReference>
<protein>
    <submittedName>
        <fullName evidence="8">Lipid phosphate phosphatase</fullName>
    </submittedName>
</protein>
<dbReference type="CDD" id="cd03390">
    <property type="entry name" value="PAP2_containing_1_like"/>
    <property type="match status" value="1"/>
</dbReference>
<keyword evidence="9" id="KW-1185">Reference proteome</keyword>
<evidence type="ECO:0000256" key="6">
    <source>
        <dbReference type="SAM" id="Phobius"/>
    </source>
</evidence>
<feature type="domain" description="Phosphatidic acid phosphatase type 2/haloperoxidase" evidence="7">
    <location>
        <begin position="107"/>
        <end position="247"/>
    </location>
</feature>
<evidence type="ECO:0000313" key="8">
    <source>
        <dbReference type="EMBL" id="GAQ84954.1"/>
    </source>
</evidence>